<organism evidence="1 2">
    <name type="scientific">Extremus antarcticus</name>
    <dbReference type="NCBI Taxonomy" id="702011"/>
    <lineage>
        <taxon>Eukaryota</taxon>
        <taxon>Fungi</taxon>
        <taxon>Dikarya</taxon>
        <taxon>Ascomycota</taxon>
        <taxon>Pezizomycotina</taxon>
        <taxon>Dothideomycetes</taxon>
        <taxon>Dothideomycetidae</taxon>
        <taxon>Mycosphaerellales</taxon>
        <taxon>Extremaceae</taxon>
        <taxon>Extremus</taxon>
    </lineage>
</organism>
<name>A0AAJ0LUL9_9PEZI</name>
<evidence type="ECO:0000313" key="1">
    <source>
        <dbReference type="EMBL" id="KAK3056022.1"/>
    </source>
</evidence>
<dbReference type="Gene3D" id="3.40.50.720">
    <property type="entry name" value="NAD(P)-binding Rossmann-like Domain"/>
    <property type="match status" value="1"/>
</dbReference>
<dbReference type="EMBL" id="JAWDJX010000007">
    <property type="protein sequence ID" value="KAK3056022.1"/>
    <property type="molecule type" value="Genomic_DNA"/>
</dbReference>
<dbReference type="Pfam" id="PF00106">
    <property type="entry name" value="adh_short"/>
    <property type="match status" value="1"/>
</dbReference>
<dbReference type="Proteomes" id="UP001271007">
    <property type="component" value="Unassembled WGS sequence"/>
</dbReference>
<dbReference type="InterPro" id="IPR002347">
    <property type="entry name" value="SDR_fam"/>
</dbReference>
<proteinExistence type="predicted"/>
<evidence type="ECO:0000313" key="2">
    <source>
        <dbReference type="Proteomes" id="UP001271007"/>
    </source>
</evidence>
<keyword evidence="2" id="KW-1185">Reference proteome</keyword>
<dbReference type="InterPro" id="IPR036291">
    <property type="entry name" value="NAD(P)-bd_dom_sf"/>
</dbReference>
<protein>
    <submittedName>
        <fullName evidence="1">Uncharacterized protein</fullName>
    </submittedName>
</protein>
<dbReference type="SUPFAM" id="SSF51735">
    <property type="entry name" value="NAD(P)-binding Rossmann-fold domains"/>
    <property type="match status" value="1"/>
</dbReference>
<reference evidence="1" key="1">
    <citation type="submission" date="2023-04" db="EMBL/GenBank/DDBJ databases">
        <title>Black Yeasts Isolated from many extreme environments.</title>
        <authorList>
            <person name="Coleine C."/>
            <person name="Stajich J.E."/>
            <person name="Selbmann L."/>
        </authorList>
    </citation>
    <scope>NUCLEOTIDE SEQUENCE</scope>
    <source>
        <strain evidence="1">CCFEE 5312</strain>
    </source>
</reference>
<gene>
    <name evidence="1" type="ORF">LTR09_003258</name>
</gene>
<dbReference type="PANTHER" id="PTHR43431">
    <property type="entry name" value="OXIDOREDUCTASE, SHORT CHAIN DEHYDROGENASE/REDUCTASE FAMILY (AFU_ORTHOLOGUE AFUA_5G14000)"/>
    <property type="match status" value="1"/>
</dbReference>
<accession>A0AAJ0LUL9</accession>
<dbReference type="PANTHER" id="PTHR43431:SF1">
    <property type="entry name" value="OS08G0476300 PROTEIN"/>
    <property type="match status" value="1"/>
</dbReference>
<comment type="caution">
    <text evidence="1">The sequence shown here is derived from an EMBL/GenBank/DDBJ whole genome shotgun (WGS) entry which is preliminary data.</text>
</comment>
<dbReference type="AlphaFoldDB" id="A0AAJ0LUL9"/>
<sequence length="241" mass="26206">MSGNHGALLVVGSGPGIGVNVAKVFAERGFKKIILVSRDAERLSKEVDEVKEVASGVEVVASTIDLSDKASVKQGLEQADKHLQSTKLECVLFNAARIGTSDLKDFTAEEVENDMHISVISLHMVTQWAIPQLLETAKHANAKPSFLVTSGGLAKNPRPTHFSLAMAKAAQYNYVWSLHKTYTPQGVHCALIVVQGLVKDTAEVTTPRHIAEVTWDLANQDKATGWDLDVDIIDPQYPGRR</sequence>